<dbReference type="EMBL" id="GEDC01017759">
    <property type="protein sequence ID" value="JAS19539.1"/>
    <property type="molecule type" value="Transcribed_RNA"/>
</dbReference>
<dbReference type="AlphaFoldDB" id="A0A1B6D1F7"/>
<dbReference type="PANTHER" id="PTHR14021">
    <property type="entry name" value="IRON-SULFUR CLUSTER CO-CHAPERONE PROTEIN HSCB"/>
    <property type="match status" value="1"/>
</dbReference>
<feature type="domain" description="J" evidence="3">
    <location>
        <begin position="103"/>
        <end position="176"/>
    </location>
</feature>
<proteinExistence type="inferred from homology"/>
<evidence type="ECO:0000259" key="3">
    <source>
        <dbReference type="PROSITE" id="PS50076"/>
    </source>
</evidence>
<dbReference type="GO" id="GO:0044571">
    <property type="term" value="P:[2Fe-2S] cluster assembly"/>
    <property type="evidence" value="ECO:0007669"/>
    <property type="project" value="InterPro"/>
</dbReference>
<dbReference type="InterPro" id="IPR004640">
    <property type="entry name" value="HscB"/>
</dbReference>
<dbReference type="Gene3D" id="1.10.287.110">
    <property type="entry name" value="DnaJ domain"/>
    <property type="match status" value="1"/>
</dbReference>
<accession>A0A1B6D1F7</accession>
<organism evidence="4">
    <name type="scientific">Clastoptera arizonana</name>
    <name type="common">Arizona spittle bug</name>
    <dbReference type="NCBI Taxonomy" id="38151"/>
    <lineage>
        <taxon>Eukaryota</taxon>
        <taxon>Metazoa</taxon>
        <taxon>Ecdysozoa</taxon>
        <taxon>Arthropoda</taxon>
        <taxon>Hexapoda</taxon>
        <taxon>Insecta</taxon>
        <taxon>Pterygota</taxon>
        <taxon>Neoptera</taxon>
        <taxon>Paraneoptera</taxon>
        <taxon>Hemiptera</taxon>
        <taxon>Auchenorrhyncha</taxon>
        <taxon>Cercopoidea</taxon>
        <taxon>Clastopteridae</taxon>
        <taxon>Clastoptera</taxon>
    </lineage>
</organism>
<evidence type="ECO:0000256" key="1">
    <source>
        <dbReference type="ARBA" id="ARBA00010476"/>
    </source>
</evidence>
<dbReference type="Pfam" id="PF07743">
    <property type="entry name" value="HSCB_C"/>
    <property type="match status" value="1"/>
</dbReference>
<evidence type="ECO:0000313" key="4">
    <source>
        <dbReference type="EMBL" id="JAS19539.1"/>
    </source>
</evidence>
<dbReference type="CDD" id="cd06257">
    <property type="entry name" value="DnaJ"/>
    <property type="match status" value="1"/>
</dbReference>
<sequence>MDFVCKRILTKLLLRNNHPIGNILRSNYYFYQCNKKLNNLVSLNASKELYFNIYSTLSNHIVKNMCIVTSLTKNCWKCGEELKHILVFCDKCNSFQKMNTVINYFEIFGIENYNYDINRLELSQRYRKIQSILHPDRFMNKTKEEIQMSEDYSALVNKAYFILLDPLERGLYMLHLNGEQISEDSGHMDNHFLMKIMDINEEIENETDPNKLLNLYETNKTVLDKLSKEVNDAFEKCDITAAKEKLTKMKYYSSIQEKLKELKQKLAIPD</sequence>
<dbReference type="Gene3D" id="1.20.1280.20">
    <property type="entry name" value="HscB, C-terminal domain"/>
    <property type="match status" value="1"/>
</dbReference>
<dbReference type="GO" id="GO:0051259">
    <property type="term" value="P:protein complex oligomerization"/>
    <property type="evidence" value="ECO:0007669"/>
    <property type="project" value="InterPro"/>
</dbReference>
<dbReference type="SMART" id="SM00271">
    <property type="entry name" value="DnaJ"/>
    <property type="match status" value="1"/>
</dbReference>
<dbReference type="InterPro" id="IPR009073">
    <property type="entry name" value="HscB_oligo_C"/>
</dbReference>
<reference evidence="4" key="1">
    <citation type="submission" date="2015-12" db="EMBL/GenBank/DDBJ databases">
        <title>De novo transcriptome assembly of four potential Pierce s Disease insect vectors from Arizona vineyards.</title>
        <authorList>
            <person name="Tassone E.E."/>
        </authorList>
    </citation>
    <scope>NUCLEOTIDE SEQUENCE</scope>
</reference>
<dbReference type="GO" id="GO:0051087">
    <property type="term" value="F:protein-folding chaperone binding"/>
    <property type="evidence" value="ECO:0007669"/>
    <property type="project" value="InterPro"/>
</dbReference>
<keyword evidence="2" id="KW-0143">Chaperone</keyword>
<evidence type="ECO:0000256" key="2">
    <source>
        <dbReference type="ARBA" id="ARBA00023186"/>
    </source>
</evidence>
<dbReference type="InterPro" id="IPR001623">
    <property type="entry name" value="DnaJ_domain"/>
</dbReference>
<dbReference type="SUPFAM" id="SSF47144">
    <property type="entry name" value="HSC20 (HSCB), C-terminal oligomerisation domain"/>
    <property type="match status" value="1"/>
</dbReference>
<dbReference type="GO" id="GO:0001671">
    <property type="term" value="F:ATPase activator activity"/>
    <property type="evidence" value="ECO:0007669"/>
    <property type="project" value="InterPro"/>
</dbReference>
<dbReference type="GO" id="GO:0005739">
    <property type="term" value="C:mitochondrion"/>
    <property type="evidence" value="ECO:0007669"/>
    <property type="project" value="TreeGrafter"/>
</dbReference>
<dbReference type="PROSITE" id="PS50076">
    <property type="entry name" value="DNAJ_2"/>
    <property type="match status" value="1"/>
</dbReference>
<dbReference type="InterPro" id="IPR036386">
    <property type="entry name" value="HscB_C_sf"/>
</dbReference>
<comment type="similarity">
    <text evidence="1">Belongs to the HscB family.</text>
</comment>
<dbReference type="PANTHER" id="PTHR14021:SF15">
    <property type="entry name" value="IRON-SULFUR CLUSTER CO-CHAPERONE PROTEIN HSCB"/>
    <property type="match status" value="1"/>
</dbReference>
<name>A0A1B6D1F7_9HEMI</name>
<gene>
    <name evidence="4" type="ORF">g.5947</name>
</gene>
<dbReference type="SUPFAM" id="SSF46565">
    <property type="entry name" value="Chaperone J-domain"/>
    <property type="match status" value="1"/>
</dbReference>
<dbReference type="InterPro" id="IPR036869">
    <property type="entry name" value="J_dom_sf"/>
</dbReference>
<dbReference type="NCBIfam" id="TIGR00714">
    <property type="entry name" value="hscB"/>
    <property type="match status" value="1"/>
</dbReference>
<protein>
    <recommendedName>
        <fullName evidence="3">J domain-containing protein</fullName>
    </recommendedName>
</protein>